<sequence>MSAGLSVISRLAEEFEQRSQVFGDDAKFLVEVKSGQVEASLNPDRELRRLKQMFESWKKDYSSRLRETKVILNKLGSEDTSGGALDKAKKKWWGRRNSTRHM</sequence>
<organism evidence="2 3">
    <name type="scientific">Linum tenue</name>
    <dbReference type="NCBI Taxonomy" id="586396"/>
    <lineage>
        <taxon>Eukaryota</taxon>
        <taxon>Viridiplantae</taxon>
        <taxon>Streptophyta</taxon>
        <taxon>Embryophyta</taxon>
        <taxon>Tracheophyta</taxon>
        <taxon>Spermatophyta</taxon>
        <taxon>Magnoliopsida</taxon>
        <taxon>eudicotyledons</taxon>
        <taxon>Gunneridae</taxon>
        <taxon>Pentapetalae</taxon>
        <taxon>rosids</taxon>
        <taxon>fabids</taxon>
        <taxon>Malpighiales</taxon>
        <taxon>Linaceae</taxon>
        <taxon>Linum</taxon>
    </lineage>
</organism>
<protein>
    <submittedName>
        <fullName evidence="2">Uncharacterized protein</fullName>
    </submittedName>
</protein>
<accession>A0AAV0JZG4</accession>
<proteinExistence type="predicted"/>
<name>A0AAV0JZG4_9ROSI</name>
<dbReference type="Proteomes" id="UP001154282">
    <property type="component" value="Unassembled WGS sequence"/>
</dbReference>
<gene>
    <name evidence="2" type="ORF">LITE_LOCUS16617</name>
</gene>
<evidence type="ECO:0000256" key="1">
    <source>
        <dbReference type="SAM" id="MobiDB-lite"/>
    </source>
</evidence>
<comment type="caution">
    <text evidence="2">The sequence shown here is derived from an EMBL/GenBank/DDBJ whole genome shotgun (WGS) entry which is preliminary data.</text>
</comment>
<dbReference type="AlphaFoldDB" id="A0AAV0JZG4"/>
<evidence type="ECO:0000313" key="3">
    <source>
        <dbReference type="Proteomes" id="UP001154282"/>
    </source>
</evidence>
<evidence type="ECO:0000313" key="2">
    <source>
        <dbReference type="EMBL" id="CAI0415392.1"/>
    </source>
</evidence>
<feature type="compositionally biased region" description="Basic residues" evidence="1">
    <location>
        <begin position="88"/>
        <end position="102"/>
    </location>
</feature>
<feature type="region of interest" description="Disordered" evidence="1">
    <location>
        <begin position="77"/>
        <end position="102"/>
    </location>
</feature>
<reference evidence="2" key="1">
    <citation type="submission" date="2022-08" db="EMBL/GenBank/DDBJ databases">
        <authorList>
            <person name="Gutierrez-Valencia J."/>
        </authorList>
    </citation>
    <scope>NUCLEOTIDE SEQUENCE</scope>
</reference>
<dbReference type="EMBL" id="CAMGYJ010000005">
    <property type="protein sequence ID" value="CAI0415392.1"/>
    <property type="molecule type" value="Genomic_DNA"/>
</dbReference>
<keyword evidence="3" id="KW-1185">Reference proteome</keyword>